<accession>A0A370KEI1</accession>
<dbReference type="InterPro" id="IPR007055">
    <property type="entry name" value="BON_dom"/>
</dbReference>
<keyword evidence="1 2" id="KW-0129">CBS domain</keyword>
<feature type="domain" description="CBS" evidence="4">
    <location>
        <begin position="7"/>
        <end position="63"/>
    </location>
</feature>
<feature type="domain" description="BON" evidence="3">
    <location>
        <begin position="155"/>
        <end position="223"/>
    </location>
</feature>
<reference evidence="5 6" key="1">
    <citation type="submission" date="2017-03" db="EMBL/GenBank/DDBJ databases">
        <title>Genome analysis of Rhizobial strains effectives or ineffectives for nitrogen fixation isolated from bean seeds.</title>
        <authorList>
            <person name="Peralta H."/>
            <person name="Aguilar-Vera A."/>
            <person name="Mora Y."/>
            <person name="Vargas-Lagunas C."/>
            <person name="Girard L."/>
            <person name="Mora J."/>
        </authorList>
    </citation>
    <scope>NUCLEOTIDE SEQUENCE [LARGE SCALE GENOMIC DNA]</scope>
    <source>
        <strain evidence="5 6">CCGM3</strain>
    </source>
</reference>
<evidence type="ECO:0000313" key="6">
    <source>
        <dbReference type="Proteomes" id="UP000254939"/>
    </source>
</evidence>
<dbReference type="InterPro" id="IPR017080">
    <property type="entry name" value="UCP036990_CBS_BON"/>
</dbReference>
<dbReference type="OrthoDB" id="9783590at2"/>
<dbReference type="EMBL" id="NAAC01000048">
    <property type="protein sequence ID" value="RDJ02309.1"/>
    <property type="molecule type" value="Genomic_DNA"/>
</dbReference>
<dbReference type="PANTHER" id="PTHR43080">
    <property type="entry name" value="CBS DOMAIN-CONTAINING PROTEIN CBSX3, MITOCHONDRIAL"/>
    <property type="match status" value="1"/>
</dbReference>
<dbReference type="SMART" id="SM00116">
    <property type="entry name" value="CBS"/>
    <property type="match status" value="2"/>
</dbReference>
<dbReference type="SUPFAM" id="SSF54631">
    <property type="entry name" value="CBS-domain pair"/>
    <property type="match status" value="1"/>
</dbReference>
<evidence type="ECO:0000313" key="5">
    <source>
        <dbReference type="EMBL" id="RDJ02309.1"/>
    </source>
</evidence>
<dbReference type="PIRSF" id="PIRSF036990">
    <property type="entry name" value="UCP036990_CBS_BON"/>
    <property type="match status" value="1"/>
</dbReference>
<evidence type="ECO:0000259" key="3">
    <source>
        <dbReference type="PROSITE" id="PS50914"/>
    </source>
</evidence>
<dbReference type="Pfam" id="PF00571">
    <property type="entry name" value="CBS"/>
    <property type="match status" value="2"/>
</dbReference>
<name>A0A370KEI1_9HYPH</name>
<keyword evidence="5" id="KW-0808">Transferase</keyword>
<keyword evidence="5" id="KW-0418">Kinase</keyword>
<dbReference type="AlphaFoldDB" id="A0A370KEI1"/>
<dbReference type="InterPro" id="IPR000644">
    <property type="entry name" value="CBS_dom"/>
</dbReference>
<evidence type="ECO:0000256" key="1">
    <source>
        <dbReference type="ARBA" id="ARBA00023122"/>
    </source>
</evidence>
<comment type="caution">
    <text evidence="5">The sequence shown here is derived from an EMBL/GenBank/DDBJ whole genome shotgun (WGS) entry which is preliminary data.</text>
</comment>
<dbReference type="PROSITE" id="PS51371">
    <property type="entry name" value="CBS"/>
    <property type="match status" value="2"/>
</dbReference>
<dbReference type="InterPro" id="IPR051257">
    <property type="entry name" value="Diverse_CBS-Domain"/>
</dbReference>
<dbReference type="GO" id="GO:0016301">
    <property type="term" value="F:kinase activity"/>
    <property type="evidence" value="ECO:0007669"/>
    <property type="project" value="UniProtKB-KW"/>
</dbReference>
<dbReference type="RefSeq" id="WP_114715831.1">
    <property type="nucleotide sequence ID" value="NZ_KZ857269.1"/>
</dbReference>
<protein>
    <submittedName>
        <fullName evidence="5">Histidine kinase</fullName>
    </submittedName>
</protein>
<evidence type="ECO:0000256" key="2">
    <source>
        <dbReference type="PROSITE-ProRule" id="PRU00703"/>
    </source>
</evidence>
<dbReference type="Pfam" id="PF04972">
    <property type="entry name" value="BON"/>
    <property type="match status" value="1"/>
</dbReference>
<organism evidence="5 6">
    <name type="scientific">Rhizobium grahamii</name>
    <dbReference type="NCBI Taxonomy" id="1120045"/>
    <lineage>
        <taxon>Bacteria</taxon>
        <taxon>Pseudomonadati</taxon>
        <taxon>Pseudomonadota</taxon>
        <taxon>Alphaproteobacteria</taxon>
        <taxon>Hyphomicrobiales</taxon>
        <taxon>Rhizobiaceae</taxon>
        <taxon>Rhizobium/Agrobacterium group</taxon>
        <taxon>Rhizobium</taxon>
    </lineage>
</organism>
<dbReference type="PROSITE" id="PS50914">
    <property type="entry name" value="BON"/>
    <property type="match status" value="1"/>
</dbReference>
<sequence length="240" mass="26410">MIVENAMTPSPITIGESSAVFDAASLMLANRISGLRVVDDEGVLIGIITESDFLRRHELNTDRKSSWLQNFLASPGKMADEYVRTHGRLVKEVMSPHLVVTSPTAALSEAVLLMERNRVKRLPVVSEGRLVGIIARSDLLRALARTQNPSVPSVEDTKIQDAVYAELAKQTWSRNGFIRCQVRNGIAELAGTIFDERERLAAKVAAENVPGVKSTTDHLIWIDPYYGVALPPPVGNEERI</sequence>
<dbReference type="Gene3D" id="3.30.1340.30">
    <property type="match status" value="1"/>
</dbReference>
<gene>
    <name evidence="5" type="ORF">B5K06_32470</name>
</gene>
<dbReference type="InterPro" id="IPR046342">
    <property type="entry name" value="CBS_dom_sf"/>
</dbReference>
<dbReference type="Gene3D" id="3.10.580.10">
    <property type="entry name" value="CBS-domain"/>
    <property type="match status" value="1"/>
</dbReference>
<feature type="domain" description="CBS" evidence="4">
    <location>
        <begin position="94"/>
        <end position="150"/>
    </location>
</feature>
<proteinExistence type="predicted"/>
<evidence type="ECO:0000259" key="4">
    <source>
        <dbReference type="PROSITE" id="PS51371"/>
    </source>
</evidence>
<dbReference type="Proteomes" id="UP000254939">
    <property type="component" value="Unassembled WGS sequence"/>
</dbReference>
<dbReference type="CDD" id="cd04586">
    <property type="entry name" value="CBS_pair_BON_assoc"/>
    <property type="match status" value="1"/>
</dbReference>
<dbReference type="PANTHER" id="PTHR43080:SF26">
    <property type="entry name" value="REGULATORY PROTEIN"/>
    <property type="match status" value="1"/>
</dbReference>